<dbReference type="EMBL" id="KZ819286">
    <property type="protein sequence ID" value="PWO00018.1"/>
    <property type="molecule type" value="Genomic_DNA"/>
</dbReference>
<sequence>AASMPPKLRAPENVWTYPRPARAERTAARLRVVWTDAQGTETTLADTTDGYRVLETSHPPTYYFPPSAVRLDLLKPSAARRTLCEWKGQALYHDLLRCVRGTPDASGPLLTCTPVDDDQVVPQEGDFYGSWITPEITGGDKGFKGGAGTWGW</sequence>
<evidence type="ECO:0000313" key="2">
    <source>
        <dbReference type="EMBL" id="PWO00018.1"/>
    </source>
</evidence>
<name>A0A316ZE18_9BASI</name>
<dbReference type="OrthoDB" id="18996at2759"/>
<evidence type="ECO:0000313" key="3">
    <source>
        <dbReference type="Proteomes" id="UP000245946"/>
    </source>
</evidence>
<keyword evidence="3" id="KW-1185">Reference proteome</keyword>
<dbReference type="InterPro" id="IPR038694">
    <property type="entry name" value="DUF427_sf"/>
</dbReference>
<dbReference type="InterPro" id="IPR007361">
    <property type="entry name" value="DUF427"/>
</dbReference>
<dbReference type="Pfam" id="PF04248">
    <property type="entry name" value="NTP_transf_9"/>
    <property type="match status" value="1"/>
</dbReference>
<gene>
    <name evidence="2" type="ORF">FA09DRAFT_294667</name>
</gene>
<reference evidence="2 3" key="1">
    <citation type="journal article" date="2018" name="Mol. Biol. Evol.">
        <title>Broad Genomic Sampling Reveals a Smut Pathogenic Ancestry of the Fungal Clade Ustilaginomycotina.</title>
        <authorList>
            <person name="Kijpornyongpan T."/>
            <person name="Mondo S.J."/>
            <person name="Barry K."/>
            <person name="Sandor L."/>
            <person name="Lee J."/>
            <person name="Lipzen A."/>
            <person name="Pangilinan J."/>
            <person name="LaButti K."/>
            <person name="Hainaut M."/>
            <person name="Henrissat B."/>
            <person name="Grigoriev I.V."/>
            <person name="Spatafora J.W."/>
            <person name="Aime M.C."/>
        </authorList>
    </citation>
    <scope>NUCLEOTIDE SEQUENCE [LARGE SCALE GENOMIC DNA]</scope>
    <source>
        <strain evidence="2 3">MCA 4186</strain>
    </source>
</reference>
<dbReference type="Proteomes" id="UP000245946">
    <property type="component" value="Unassembled WGS sequence"/>
</dbReference>
<dbReference type="PANTHER" id="PTHR43058:SF1">
    <property type="entry name" value="DUF427 DOMAIN-CONTAINING PROTEIN"/>
    <property type="match status" value="1"/>
</dbReference>
<evidence type="ECO:0000259" key="1">
    <source>
        <dbReference type="Pfam" id="PF04248"/>
    </source>
</evidence>
<feature type="non-terminal residue" evidence="2">
    <location>
        <position position="1"/>
    </location>
</feature>
<dbReference type="RefSeq" id="XP_025600296.1">
    <property type="nucleotide sequence ID" value="XM_025740086.1"/>
</dbReference>
<accession>A0A316ZE18</accession>
<dbReference type="AlphaFoldDB" id="A0A316ZE18"/>
<feature type="domain" description="DUF427" evidence="1">
    <location>
        <begin position="40"/>
        <end position="95"/>
    </location>
</feature>
<organism evidence="2 3">
    <name type="scientific">Tilletiopsis washingtonensis</name>
    <dbReference type="NCBI Taxonomy" id="58919"/>
    <lineage>
        <taxon>Eukaryota</taxon>
        <taxon>Fungi</taxon>
        <taxon>Dikarya</taxon>
        <taxon>Basidiomycota</taxon>
        <taxon>Ustilaginomycotina</taxon>
        <taxon>Exobasidiomycetes</taxon>
        <taxon>Entylomatales</taxon>
        <taxon>Entylomatales incertae sedis</taxon>
        <taxon>Tilletiopsis</taxon>
    </lineage>
</organism>
<dbReference type="PANTHER" id="PTHR43058">
    <property type="entry name" value="SLR0655 PROTEIN"/>
    <property type="match status" value="1"/>
</dbReference>
<proteinExistence type="predicted"/>
<dbReference type="Gene3D" id="2.170.150.40">
    <property type="entry name" value="Domain of unknown function (DUF427)"/>
    <property type="match status" value="1"/>
</dbReference>
<protein>
    <submittedName>
        <fullName evidence="2">DUF427-domain-containing protein</fullName>
    </submittedName>
</protein>
<dbReference type="GeneID" id="37267632"/>
<dbReference type="STRING" id="58919.A0A316ZE18"/>